<dbReference type="InterPro" id="IPR036056">
    <property type="entry name" value="Fibrinogen-like_C"/>
</dbReference>
<evidence type="ECO:0000256" key="2">
    <source>
        <dbReference type="SAM" id="SignalP"/>
    </source>
</evidence>
<keyword evidence="1" id="KW-1015">Disulfide bond</keyword>
<dbReference type="PROSITE" id="PS00514">
    <property type="entry name" value="FIBRINOGEN_C_1"/>
    <property type="match status" value="1"/>
</dbReference>
<dbReference type="Proteomes" id="UP000887567">
    <property type="component" value="Unplaced"/>
</dbReference>
<dbReference type="CDD" id="cd00087">
    <property type="entry name" value="FReD"/>
    <property type="match status" value="1"/>
</dbReference>
<proteinExistence type="predicted"/>
<dbReference type="FunFam" id="3.90.215.10:FF:000001">
    <property type="entry name" value="Tenascin isoform 1"/>
    <property type="match status" value="1"/>
</dbReference>
<keyword evidence="2" id="KW-0732">Signal</keyword>
<accession>A0A913XSU5</accession>
<evidence type="ECO:0000259" key="3">
    <source>
        <dbReference type="PROSITE" id="PS51406"/>
    </source>
</evidence>
<protein>
    <recommendedName>
        <fullName evidence="3">Fibrinogen C-terminal domain-containing protein</fullName>
    </recommendedName>
</protein>
<keyword evidence="5" id="KW-1185">Reference proteome</keyword>
<reference evidence="4" key="1">
    <citation type="submission" date="2022-11" db="UniProtKB">
        <authorList>
            <consortium name="EnsemblMetazoa"/>
        </authorList>
    </citation>
    <scope>IDENTIFICATION</scope>
</reference>
<feature type="chain" id="PRO_5036719161" description="Fibrinogen C-terminal domain-containing protein" evidence="2">
    <location>
        <begin position="25"/>
        <end position="279"/>
    </location>
</feature>
<dbReference type="SUPFAM" id="SSF56496">
    <property type="entry name" value="Fibrinogen C-terminal domain-like"/>
    <property type="match status" value="1"/>
</dbReference>
<dbReference type="KEGG" id="epa:110247144"/>
<evidence type="ECO:0000256" key="1">
    <source>
        <dbReference type="ARBA" id="ARBA00023157"/>
    </source>
</evidence>
<sequence length="279" mass="30981">MKVYMLFALLQLSMVEQKFQAASAVTVNNYISVGGSNSTLLVKLMRSLLSELKKTNVGTCPKVAKNCYDVLQCGGKQSGVYSVNPDGKGEFQVYCDQKTSGGGWTVIQKRKDGSVDFYRGWNDYKNGFGDLKGEFWLGLDKINRLTHQVKNRLRVDLEDTKGKGAYAEYDYFAVASEQSKYKLGIGTYSGTAGDSLSGHRNFAFSTKDQDNDANSGSCAVLYKGAWWYTSCHGSNLNGLYHHGQHKSYADGVNWSAWKGHNYSAKKAEMKIKPANIKRK</sequence>
<dbReference type="GeneID" id="110247144"/>
<dbReference type="InterPro" id="IPR050373">
    <property type="entry name" value="Fibrinogen_C-term_domain"/>
</dbReference>
<organism evidence="4 5">
    <name type="scientific">Exaiptasia diaphana</name>
    <name type="common">Tropical sea anemone</name>
    <name type="synonym">Aiptasia pulchella</name>
    <dbReference type="NCBI Taxonomy" id="2652724"/>
    <lineage>
        <taxon>Eukaryota</taxon>
        <taxon>Metazoa</taxon>
        <taxon>Cnidaria</taxon>
        <taxon>Anthozoa</taxon>
        <taxon>Hexacorallia</taxon>
        <taxon>Actiniaria</taxon>
        <taxon>Aiptasiidae</taxon>
        <taxon>Exaiptasia</taxon>
    </lineage>
</organism>
<evidence type="ECO:0000313" key="4">
    <source>
        <dbReference type="EnsemblMetazoa" id="XP_020909200.1"/>
    </source>
</evidence>
<name>A0A913XSU5_EXADI</name>
<feature type="domain" description="Fibrinogen C-terminal" evidence="3">
    <location>
        <begin position="58"/>
        <end position="275"/>
    </location>
</feature>
<evidence type="ECO:0000313" key="5">
    <source>
        <dbReference type="Proteomes" id="UP000887567"/>
    </source>
</evidence>
<dbReference type="GO" id="GO:0005615">
    <property type="term" value="C:extracellular space"/>
    <property type="evidence" value="ECO:0007669"/>
    <property type="project" value="TreeGrafter"/>
</dbReference>
<dbReference type="RefSeq" id="XP_020909200.1">
    <property type="nucleotide sequence ID" value="XM_021053541.2"/>
</dbReference>
<dbReference type="InterPro" id="IPR002181">
    <property type="entry name" value="Fibrinogen_a/b/g_C_dom"/>
</dbReference>
<dbReference type="NCBIfam" id="NF040941">
    <property type="entry name" value="GGGWT_bact"/>
    <property type="match status" value="1"/>
</dbReference>
<dbReference type="Pfam" id="PF00147">
    <property type="entry name" value="Fibrinogen_C"/>
    <property type="match status" value="1"/>
</dbReference>
<dbReference type="PANTHER" id="PTHR19143:SF458">
    <property type="entry name" value="FIBRINOGEN C-TERMINAL DOMAIN-CONTAINING PROTEIN-RELATED"/>
    <property type="match status" value="1"/>
</dbReference>
<dbReference type="PANTHER" id="PTHR19143">
    <property type="entry name" value="FIBRINOGEN/TENASCIN/ANGIOPOEITIN"/>
    <property type="match status" value="1"/>
</dbReference>
<feature type="signal peptide" evidence="2">
    <location>
        <begin position="1"/>
        <end position="24"/>
    </location>
</feature>
<dbReference type="SMART" id="SM00186">
    <property type="entry name" value="FBG"/>
    <property type="match status" value="1"/>
</dbReference>
<dbReference type="InterPro" id="IPR014716">
    <property type="entry name" value="Fibrinogen_a/b/g_C_1"/>
</dbReference>
<dbReference type="AlphaFoldDB" id="A0A913XSU5"/>
<dbReference type="InterPro" id="IPR020837">
    <property type="entry name" value="Fibrinogen_CS"/>
</dbReference>
<dbReference type="OMA" id="SSCHRAN"/>
<dbReference type="OrthoDB" id="5977999at2759"/>
<dbReference type="EnsemblMetazoa" id="XM_021053541.2">
    <property type="protein sequence ID" value="XP_020909200.1"/>
    <property type="gene ID" value="LOC110247144"/>
</dbReference>
<dbReference type="Gene3D" id="3.90.215.10">
    <property type="entry name" value="Gamma Fibrinogen, chain A, domain 1"/>
    <property type="match status" value="1"/>
</dbReference>
<dbReference type="PROSITE" id="PS51406">
    <property type="entry name" value="FIBRINOGEN_C_2"/>
    <property type="match status" value="1"/>
</dbReference>